<name>A0A415L6N3_9FIRM</name>
<reference evidence="6 7" key="1">
    <citation type="submission" date="2018-08" db="EMBL/GenBank/DDBJ databases">
        <title>A genome reference for cultivated species of the human gut microbiota.</title>
        <authorList>
            <person name="Zou Y."/>
            <person name="Xue W."/>
            <person name="Luo G."/>
        </authorList>
    </citation>
    <scope>NUCLEOTIDE SEQUENCE [LARGE SCALE GENOMIC DNA]</scope>
    <source>
        <strain evidence="6 7">AF37-4</strain>
    </source>
</reference>
<evidence type="ECO:0000313" key="6">
    <source>
        <dbReference type="EMBL" id="RHL44097.1"/>
    </source>
</evidence>
<comment type="caution">
    <text evidence="6">The sequence shown here is derived from an EMBL/GenBank/DDBJ whole genome shotgun (WGS) entry which is preliminary data.</text>
</comment>
<evidence type="ECO:0000259" key="4">
    <source>
        <dbReference type="PROSITE" id="PS50110"/>
    </source>
</evidence>
<evidence type="ECO:0000259" key="5">
    <source>
        <dbReference type="PROSITE" id="PS50930"/>
    </source>
</evidence>
<dbReference type="PROSITE" id="PS50930">
    <property type="entry name" value="HTH_LYTTR"/>
    <property type="match status" value="1"/>
</dbReference>
<dbReference type="CDD" id="cd00156">
    <property type="entry name" value="REC"/>
    <property type="match status" value="1"/>
</dbReference>
<evidence type="ECO:0000256" key="2">
    <source>
        <dbReference type="ARBA" id="ARBA00024867"/>
    </source>
</evidence>
<dbReference type="AlphaFoldDB" id="A0A415L6N3"/>
<evidence type="ECO:0000256" key="1">
    <source>
        <dbReference type="ARBA" id="ARBA00018672"/>
    </source>
</evidence>
<evidence type="ECO:0000313" key="7">
    <source>
        <dbReference type="Proteomes" id="UP000283314"/>
    </source>
</evidence>
<dbReference type="PROSITE" id="PS50110">
    <property type="entry name" value="RESPONSE_REGULATORY"/>
    <property type="match status" value="1"/>
</dbReference>
<dbReference type="EMBL" id="QROT01000007">
    <property type="protein sequence ID" value="RHL44097.1"/>
    <property type="molecule type" value="Genomic_DNA"/>
</dbReference>
<feature type="domain" description="HTH LytTR-type" evidence="5">
    <location>
        <begin position="132"/>
        <end position="237"/>
    </location>
</feature>
<dbReference type="GeneID" id="66467567"/>
<feature type="domain" description="Response regulatory" evidence="4">
    <location>
        <begin position="3"/>
        <end position="120"/>
    </location>
</feature>
<dbReference type="InterPro" id="IPR046947">
    <property type="entry name" value="LytR-like"/>
</dbReference>
<dbReference type="PANTHER" id="PTHR37299">
    <property type="entry name" value="TRANSCRIPTIONAL REGULATOR-RELATED"/>
    <property type="match status" value="1"/>
</dbReference>
<dbReference type="RefSeq" id="WP_005363053.1">
    <property type="nucleotide sequence ID" value="NZ_CABJDQ010000007.1"/>
</dbReference>
<keyword evidence="3" id="KW-0597">Phosphoprotein</keyword>
<dbReference type="SUPFAM" id="SSF52172">
    <property type="entry name" value="CheY-like"/>
    <property type="match status" value="1"/>
</dbReference>
<dbReference type="Pfam" id="PF04397">
    <property type="entry name" value="LytTR"/>
    <property type="match status" value="1"/>
</dbReference>
<dbReference type="Proteomes" id="UP000283314">
    <property type="component" value="Unassembled WGS sequence"/>
</dbReference>
<dbReference type="Gene3D" id="3.40.50.2300">
    <property type="match status" value="1"/>
</dbReference>
<dbReference type="Gene3D" id="2.40.50.1020">
    <property type="entry name" value="LytTr DNA-binding domain"/>
    <property type="match status" value="1"/>
</dbReference>
<keyword evidence="6" id="KW-0238">DNA-binding</keyword>
<dbReference type="Pfam" id="PF00072">
    <property type="entry name" value="Response_reg"/>
    <property type="match status" value="1"/>
</dbReference>
<dbReference type="PANTHER" id="PTHR37299:SF1">
    <property type="entry name" value="STAGE 0 SPORULATION PROTEIN A HOMOLOG"/>
    <property type="match status" value="1"/>
</dbReference>
<evidence type="ECO:0000256" key="3">
    <source>
        <dbReference type="PROSITE-ProRule" id="PRU00169"/>
    </source>
</evidence>
<dbReference type="SMART" id="SM00850">
    <property type="entry name" value="LytTR"/>
    <property type="match status" value="1"/>
</dbReference>
<dbReference type="InterPro" id="IPR001789">
    <property type="entry name" value="Sig_transdc_resp-reg_receiver"/>
</dbReference>
<accession>A0A415L6N3</accession>
<gene>
    <name evidence="6" type="ORF">DW018_09945</name>
</gene>
<dbReference type="GO" id="GO:0000156">
    <property type="term" value="F:phosphorelay response regulator activity"/>
    <property type="evidence" value="ECO:0007669"/>
    <property type="project" value="InterPro"/>
</dbReference>
<dbReference type="InterPro" id="IPR011006">
    <property type="entry name" value="CheY-like_superfamily"/>
</dbReference>
<dbReference type="GO" id="GO:0003677">
    <property type="term" value="F:DNA binding"/>
    <property type="evidence" value="ECO:0007669"/>
    <property type="project" value="UniProtKB-KW"/>
</dbReference>
<protein>
    <recommendedName>
        <fullName evidence="1">Stage 0 sporulation protein A homolog</fullName>
    </recommendedName>
</protein>
<organism evidence="6 7">
    <name type="scientific">Eubacterium ventriosum</name>
    <dbReference type="NCBI Taxonomy" id="39496"/>
    <lineage>
        <taxon>Bacteria</taxon>
        <taxon>Bacillati</taxon>
        <taxon>Bacillota</taxon>
        <taxon>Clostridia</taxon>
        <taxon>Eubacteriales</taxon>
        <taxon>Eubacteriaceae</taxon>
        <taxon>Eubacterium</taxon>
    </lineage>
</organism>
<dbReference type="InterPro" id="IPR007492">
    <property type="entry name" value="LytTR_DNA-bd_dom"/>
</dbReference>
<proteinExistence type="predicted"/>
<sequence length="244" mass="29271">MYNMAICDDDKGFIEFVKEIIRELNLLNEVNIFEYLSGEEFLFDMDNRYDLDLVILDIQMKEMDGNKVSIELRKRYKNTTLVFCSGIYKPSPENIKVAPFRFLLKEYSKSKMLMEFKEIFEHIKANNDEPALVCYDGKHYLQVQPHEIVYVCIARRGTKIHTYSEKDTEEKIYSCKYSIDKIYEVLKDYHFAYAHNSYIVNLKHIKKQNKDEIQMVTDEILSVSRSRSKELKEKMTLYFERKYR</sequence>
<feature type="modified residue" description="4-aspartylphosphate" evidence="3">
    <location>
        <position position="57"/>
    </location>
</feature>
<comment type="function">
    <text evidence="2">May play the central regulatory role in sporulation. It may be an element of the effector pathway responsible for the activation of sporulation genes in response to nutritional stress. Spo0A may act in concert with spo0H (a sigma factor) to control the expression of some genes that are critical to the sporulation process.</text>
</comment>